<name>A0AA39U404_9LECA</name>
<sequence>MGRLGYAYVAIQAFLGRFVISASSAASFEIMSSPLIGSGNVSNSTYSDTTIFSNMTTQSIAINDTGTDNTGLRISCNGQKFGSPLDLPSCLGTISIIRAYDKESTFGMRTSGEEGINCPLPFRWLNTDGLCKVQIFLIAPATIAHASTSQIKAAALAIYDQCGAGRTPSKGGVASNIGGDNNLAVVLGATSNPFVECEEGQAPSRRACSAIVAFMDASLTRRRFGEGLAAPDVRLPFVYKSAVADLSCWAFITSETGTDYSSWYNMWEAASAIESEAGKLEFGMTFHTVEGSSGANYSIDGSVKTA</sequence>
<comment type="caution">
    <text evidence="1">The sequence shown here is derived from an EMBL/GenBank/DDBJ whole genome shotgun (WGS) entry which is preliminary data.</text>
</comment>
<evidence type="ECO:0000313" key="1">
    <source>
        <dbReference type="EMBL" id="KAK0507311.1"/>
    </source>
</evidence>
<protein>
    <submittedName>
        <fullName evidence="1">Uncharacterized protein</fullName>
    </submittedName>
</protein>
<organism evidence="1 2">
    <name type="scientific">Cladonia borealis</name>
    <dbReference type="NCBI Taxonomy" id="184061"/>
    <lineage>
        <taxon>Eukaryota</taxon>
        <taxon>Fungi</taxon>
        <taxon>Dikarya</taxon>
        <taxon>Ascomycota</taxon>
        <taxon>Pezizomycotina</taxon>
        <taxon>Lecanoromycetes</taxon>
        <taxon>OSLEUM clade</taxon>
        <taxon>Lecanoromycetidae</taxon>
        <taxon>Lecanorales</taxon>
        <taxon>Lecanorineae</taxon>
        <taxon>Cladoniaceae</taxon>
        <taxon>Cladonia</taxon>
    </lineage>
</organism>
<dbReference type="Proteomes" id="UP001166286">
    <property type="component" value="Unassembled WGS sequence"/>
</dbReference>
<dbReference type="EMBL" id="JAFEKC020000024">
    <property type="protein sequence ID" value="KAK0507311.1"/>
    <property type="molecule type" value="Genomic_DNA"/>
</dbReference>
<evidence type="ECO:0000313" key="2">
    <source>
        <dbReference type="Proteomes" id="UP001166286"/>
    </source>
</evidence>
<gene>
    <name evidence="1" type="ORF">JMJ35_010349</name>
</gene>
<keyword evidence="2" id="KW-1185">Reference proteome</keyword>
<accession>A0AA39U404</accession>
<proteinExistence type="predicted"/>
<reference evidence="1" key="1">
    <citation type="submission" date="2023-03" db="EMBL/GenBank/DDBJ databases">
        <title>Complete genome of Cladonia borealis.</title>
        <authorList>
            <person name="Park H."/>
        </authorList>
    </citation>
    <scope>NUCLEOTIDE SEQUENCE</scope>
    <source>
        <strain evidence="1">ANT050790</strain>
    </source>
</reference>
<dbReference type="AlphaFoldDB" id="A0AA39U404"/>